<keyword evidence="1" id="KW-1133">Transmembrane helix</keyword>
<gene>
    <name evidence="2" type="ORF">FQP86_00965</name>
</gene>
<keyword evidence="3" id="KW-1185">Reference proteome</keyword>
<keyword evidence="1" id="KW-0812">Transmembrane</keyword>
<reference evidence="2 3" key="1">
    <citation type="submission" date="2019-07" db="EMBL/GenBank/DDBJ databases">
        <title>Diversity of Bacteria from Kongsfjorden, Arctic.</title>
        <authorList>
            <person name="Yu Y."/>
        </authorList>
    </citation>
    <scope>NUCLEOTIDE SEQUENCE [LARGE SCALE GENOMIC DNA]</scope>
    <source>
        <strain evidence="2 3">SM1923</strain>
    </source>
</reference>
<feature type="transmembrane region" description="Helical" evidence="1">
    <location>
        <begin position="46"/>
        <end position="67"/>
    </location>
</feature>
<dbReference type="Proteomes" id="UP000319941">
    <property type="component" value="Unassembled WGS sequence"/>
</dbReference>
<keyword evidence="1" id="KW-0472">Membrane</keyword>
<evidence type="ECO:0000313" key="3">
    <source>
        <dbReference type="Proteomes" id="UP000319941"/>
    </source>
</evidence>
<proteinExistence type="predicted"/>
<dbReference type="STRING" id="553385.GCA_000591415_00094"/>
<comment type="caution">
    <text evidence="2">The sequence shown here is derived from an EMBL/GenBank/DDBJ whole genome shotgun (WGS) entry which is preliminary data.</text>
</comment>
<organism evidence="2 3">
    <name type="scientific">Cobetia crustatorum</name>
    <dbReference type="NCBI Taxonomy" id="553385"/>
    <lineage>
        <taxon>Bacteria</taxon>
        <taxon>Pseudomonadati</taxon>
        <taxon>Pseudomonadota</taxon>
        <taxon>Gammaproteobacteria</taxon>
        <taxon>Oceanospirillales</taxon>
        <taxon>Halomonadaceae</taxon>
        <taxon>Cobetia</taxon>
    </lineage>
</organism>
<dbReference type="AlphaFoldDB" id="A0A558HX54"/>
<dbReference type="RefSeq" id="WP_024950537.1">
    <property type="nucleotide sequence ID" value="NZ_CAWOWR010000001.1"/>
</dbReference>
<evidence type="ECO:0000313" key="2">
    <source>
        <dbReference type="EMBL" id="TVU73679.1"/>
    </source>
</evidence>
<protein>
    <submittedName>
        <fullName evidence="2">Uncharacterized protein</fullName>
    </submittedName>
</protein>
<name>A0A558HX54_9GAMM</name>
<feature type="transmembrane region" description="Helical" evidence="1">
    <location>
        <begin position="102"/>
        <end position="125"/>
    </location>
</feature>
<dbReference type="OrthoDB" id="7062791at2"/>
<evidence type="ECO:0000256" key="1">
    <source>
        <dbReference type="SAM" id="Phobius"/>
    </source>
</evidence>
<dbReference type="EMBL" id="VNFH01000001">
    <property type="protein sequence ID" value="TVU73679.1"/>
    <property type="molecule type" value="Genomic_DNA"/>
</dbReference>
<sequence length="141" mass="14850">MIWLKAFAAAFLATLIFHQGLFGVFYLTDLIPKAPYNMTPTGPLGIPSVISLAFWGGLWGVPLWALVRRRVGVSHWLISLLFGAIGPTAVAMLIVFPLKGIAVAPAMVVGGLLLNGAWGVGTSLLMRVFGETPAKASSASS</sequence>
<feature type="transmembrane region" description="Helical" evidence="1">
    <location>
        <begin position="76"/>
        <end position="96"/>
    </location>
</feature>
<accession>A0A558HX54</accession>